<protein>
    <submittedName>
        <fullName evidence="1">Uncharacterized protein</fullName>
    </submittedName>
</protein>
<sequence length="353" mass="41004">MVGVVVIFLSKKILKTIIDKYIQEVDEVTMRYFLFDIYNYFCSEIAFNNNVDQQLQQKVIAYFDDELKTPSQKQQMALLAAILVKRIQMAELNFTNGLLWMSPKETLTVYLMETFKISRERAILESQFLNQFLYTNGIIVNRLTKNEITNTWKSIYEQIMIITQKTVLPYFKQEIIKLDAFVIQVTPIILAELILKNKIKNLSFERTKYFKEIYPTLYHAAKKLIDELGVKLQITDPAQAQRLLFKIISQALSFGFDMKKLDRIEICIDFSGGSYVNQFMQTTMNSYINVNVEVSNILTKTTDIYLGDKYIPNLGVEEIIWVKPPAPVDWATLGKLIAKIKQQKFELGGLIDE</sequence>
<dbReference type="Proteomes" id="UP001057481">
    <property type="component" value="Unassembled WGS sequence"/>
</dbReference>
<keyword evidence="2" id="KW-1185">Reference proteome</keyword>
<proteinExistence type="predicted"/>
<dbReference type="RefSeq" id="WP_205142916.1">
    <property type="nucleotide sequence ID" value="NZ_JAFBDN010000002.1"/>
</dbReference>
<dbReference type="EMBL" id="JAGMVS010000037">
    <property type="protein sequence ID" value="MCM2436465.1"/>
    <property type="molecule type" value="Genomic_DNA"/>
</dbReference>
<evidence type="ECO:0000313" key="2">
    <source>
        <dbReference type="Proteomes" id="UP001057481"/>
    </source>
</evidence>
<comment type="caution">
    <text evidence="1">The sequence shown here is derived from an EMBL/GenBank/DDBJ whole genome shotgun (WGS) entry which is preliminary data.</text>
</comment>
<name>A0ABT0VJ86_9LACO</name>
<organism evidence="1 2">
    <name type="scientific">Periweissella beninensis</name>
    <dbReference type="NCBI Taxonomy" id="504936"/>
    <lineage>
        <taxon>Bacteria</taxon>
        <taxon>Bacillati</taxon>
        <taxon>Bacillota</taxon>
        <taxon>Bacilli</taxon>
        <taxon>Lactobacillales</taxon>
        <taxon>Lactobacillaceae</taxon>
        <taxon>Periweissella</taxon>
    </lineage>
</organism>
<gene>
    <name evidence="1" type="ORF">KAK10_00755</name>
</gene>
<reference evidence="1" key="1">
    <citation type="submission" date="2021-04" db="EMBL/GenBank/DDBJ databases">
        <title>Taxonomic assessment of Weissella genus.</title>
        <authorList>
            <person name="Fanelli F."/>
            <person name="Chieffi D."/>
            <person name="Dell'Aquila A."/>
            <person name="Gyu-Sung C."/>
            <person name="Franz C.M.A.P."/>
            <person name="Fusco V."/>
        </authorList>
    </citation>
    <scope>NUCLEOTIDE SEQUENCE</scope>
    <source>
        <strain evidence="1">LMG 25373</strain>
    </source>
</reference>
<accession>A0ABT0VJ86</accession>
<evidence type="ECO:0000313" key="1">
    <source>
        <dbReference type="EMBL" id="MCM2436465.1"/>
    </source>
</evidence>